<dbReference type="Proteomes" id="UP000326169">
    <property type="component" value="Unassembled WGS sequence"/>
</dbReference>
<sequence length="174" mass="18778">MKLFDQIVGALNNPALQANTNQINDLINTAQQLGVNFGGSPETTQAVMSVVGDYVRSALKEKCNQEGKESVQSFVNQYSGIQANPAVLQLLFSPQTQNRLIEAVEQRTGVNAQTIRSLLPLLVPVVLNFLQTGTNSQDPQKGENPVLTSFLDSTGDGEADIAGVLRLASSFFKR</sequence>
<evidence type="ECO:0000313" key="1">
    <source>
        <dbReference type="EMBL" id="GCE95953.1"/>
    </source>
</evidence>
<organism evidence="1 2">
    <name type="scientific">Limnospira platensis NIES-46</name>
    <dbReference type="NCBI Taxonomy" id="1236695"/>
    <lineage>
        <taxon>Bacteria</taxon>
        <taxon>Bacillati</taxon>
        <taxon>Cyanobacteriota</taxon>
        <taxon>Cyanophyceae</taxon>
        <taxon>Oscillatoriophycideae</taxon>
        <taxon>Oscillatoriales</taxon>
        <taxon>Sirenicapillariaceae</taxon>
        <taxon>Limnospira</taxon>
    </lineage>
</organism>
<name>A0A5M3T8E6_LIMPL</name>
<keyword evidence="2" id="KW-1185">Reference proteome</keyword>
<dbReference type="EMBL" id="BIMW01000156">
    <property type="protein sequence ID" value="GCE95953.1"/>
    <property type="molecule type" value="Genomic_DNA"/>
</dbReference>
<dbReference type="RefSeq" id="WP_006617176.1">
    <property type="nucleotide sequence ID" value="NZ_BIMW01000156.1"/>
</dbReference>
<proteinExistence type="predicted"/>
<dbReference type="GeneID" id="301684792"/>
<evidence type="ECO:0008006" key="3">
    <source>
        <dbReference type="Google" id="ProtNLM"/>
    </source>
</evidence>
<reference evidence="1 2" key="1">
    <citation type="journal article" date="2019" name="J Genomics">
        <title>The Draft Genome of a Hydrogen-producing Cyanobacterium, Arthrospira platensis NIES-46.</title>
        <authorList>
            <person name="Suzuki S."/>
            <person name="Yamaguchi H."/>
            <person name="Kawachi M."/>
        </authorList>
    </citation>
    <scope>NUCLEOTIDE SEQUENCE [LARGE SCALE GENOMIC DNA]</scope>
    <source>
        <strain evidence="1 2">NIES-46</strain>
    </source>
</reference>
<evidence type="ECO:0000313" key="2">
    <source>
        <dbReference type="Proteomes" id="UP000326169"/>
    </source>
</evidence>
<gene>
    <name evidence="1" type="ORF">NIES46_40190</name>
</gene>
<dbReference type="InterPro" id="IPR009282">
    <property type="entry name" value="DUF937"/>
</dbReference>
<protein>
    <recommendedName>
        <fullName evidence="3">DUF937 domain-containing protein</fullName>
    </recommendedName>
</protein>
<comment type="caution">
    <text evidence="1">The sequence shown here is derived from an EMBL/GenBank/DDBJ whole genome shotgun (WGS) entry which is preliminary data.</text>
</comment>
<dbReference type="Pfam" id="PF06078">
    <property type="entry name" value="DUF937"/>
    <property type="match status" value="1"/>
</dbReference>
<accession>A0A5M3T8E6</accession>